<dbReference type="KEGG" id="caua:113117994"/>
<dbReference type="PANTHER" id="PTHR46698">
    <property type="entry name" value="CROSSVEINLESS 2"/>
    <property type="match status" value="1"/>
</dbReference>
<dbReference type="InterPro" id="IPR052424">
    <property type="entry name" value="Kielin_Chordin-BMP_Reg"/>
</dbReference>
<dbReference type="Proteomes" id="UP000515129">
    <property type="component" value="Chromosome 18"/>
</dbReference>
<evidence type="ECO:0000259" key="6">
    <source>
        <dbReference type="PROSITE" id="PS50184"/>
    </source>
</evidence>
<feature type="compositionally biased region" description="Basic residues" evidence="4">
    <location>
        <begin position="871"/>
        <end position="889"/>
    </location>
</feature>
<evidence type="ECO:0000313" key="8">
    <source>
        <dbReference type="RefSeq" id="XP_026142641.1"/>
    </source>
</evidence>
<dbReference type="Gene3D" id="2.60.120.200">
    <property type="match status" value="1"/>
</dbReference>
<feature type="chain" id="PRO_5028430887" evidence="5">
    <location>
        <begin position="24"/>
        <end position="889"/>
    </location>
</feature>
<dbReference type="SUPFAM" id="SSF49899">
    <property type="entry name" value="Concanavalin A-like lectins/glucanases"/>
    <property type="match status" value="1"/>
</dbReference>
<dbReference type="SUPFAM" id="SSF57603">
    <property type="entry name" value="FnI-like domain"/>
    <property type="match status" value="10"/>
</dbReference>
<dbReference type="PROSITE" id="PS50184">
    <property type="entry name" value="VWFC_2"/>
    <property type="match status" value="5"/>
</dbReference>
<accession>A0A6P6RB81</accession>
<feature type="domain" description="VWFC" evidence="6">
    <location>
        <begin position="565"/>
        <end position="626"/>
    </location>
</feature>
<feature type="domain" description="VWFC" evidence="6">
    <location>
        <begin position="626"/>
        <end position="687"/>
    </location>
</feature>
<dbReference type="AlphaFoldDB" id="A0A6P6RB81"/>
<dbReference type="GeneID" id="113117994"/>
<feature type="signal peptide" evidence="5">
    <location>
        <begin position="1"/>
        <end position="23"/>
    </location>
</feature>
<evidence type="ECO:0000256" key="4">
    <source>
        <dbReference type="SAM" id="MobiDB-lite"/>
    </source>
</evidence>
<keyword evidence="3 5" id="KW-0732">Signal</keyword>
<evidence type="ECO:0000313" key="7">
    <source>
        <dbReference type="Proteomes" id="UP000515129"/>
    </source>
</evidence>
<dbReference type="GO" id="GO:0005576">
    <property type="term" value="C:extracellular region"/>
    <property type="evidence" value="ECO:0007669"/>
    <property type="project" value="UniProtKB-SubCell"/>
</dbReference>
<sequence>MKLKALAGGLFLSLLVLWNVCDCVKTHQDATETVINLLEALSITHTIPGLTKVNGRDPKTAAWRFRSSRPHLKLPQTFLDYLFNTSQGVLGLHLVGSQRRGSEATLISFTSSTFLKNGDRPLLELVSNTKADWLQLEFRSADGLRPAVLKVPGGSPFTGRGWVRMALSVEPRQIVLYVDCQDAVVLKLKEGGRILTLDFPHDLQVTFSSTVGKKSSKFMGAWQTAELSTRAYERRPWFCDNVTDSLPDTVIRTSPTANYNLDMMLDQGDRGDGIVSATRYPIESNERLGQLENSLHNIMTMLDMLRRQNTALQARVDYLETCECSKRKCVYEGREMDEGSRWSPDRSTVCYCTQGNVQCDRFNECSFHGNIYSNGDVFSTDDCNRCTCDHGRVECNVNPCPSQSCQQPPPPPQTTCCPVCQTRCEYEGEIYENGKQFVSRSNPCLKCSCSNGQVTCDPNQCPPPPCPTPDRISEDCTSTCDVQQCPQTCQDGVKLSSGSCCTDCSRCNFEGQVILDGVSVQPIHDPCKRCVCNNGNINCVQNPPCPPTPCNNPVTRPGECCARCEECTHDGDVYADGQTFVSRQDPCSRCQCSGGQVSCESAISSCPSASCTHPTKPHDQCCPTCNTCEFEGRVYVNGEEFRPPGGGPCIQCLCQNGNVRCHQEKCPHLSCAVPTPARPNTCCPTCRGCTWNSFQYEEGATWTVADQTCSCRDGQVTCIENLKVTPAPCPDHRGCTWNSFQYEEGATWTVADQTCTCRDGQVTCIENLKVTPAPCPDHRGCTWNSFQYEEGATWTVADQTCTCRDGQVTCIENLKVTPAPCPDHRGCTWNSFQYEEGATWTVADQTCSCRDGQVTCIENLKVTPAPCPDHRGKRKKRNIKTHRNCSKPK</sequence>
<dbReference type="SMART" id="SM00215">
    <property type="entry name" value="VWC_out"/>
    <property type="match status" value="3"/>
</dbReference>
<dbReference type="Pfam" id="PF23334">
    <property type="entry name" value="VWC2L_2nd"/>
    <property type="match status" value="2"/>
</dbReference>
<dbReference type="InterPro" id="IPR001007">
    <property type="entry name" value="VWF_dom"/>
</dbReference>
<evidence type="ECO:0000256" key="1">
    <source>
        <dbReference type="ARBA" id="ARBA00004613"/>
    </source>
</evidence>
<feature type="domain" description="VWFC" evidence="6">
    <location>
        <begin position="363"/>
        <end position="421"/>
    </location>
</feature>
<gene>
    <name evidence="8" type="primary">LOC113117994</name>
</gene>
<dbReference type="OrthoDB" id="8959411at2759"/>
<dbReference type="Pfam" id="PF00093">
    <property type="entry name" value="VWC"/>
    <property type="match status" value="3"/>
</dbReference>
<dbReference type="SMART" id="SM00214">
    <property type="entry name" value="VWC"/>
    <property type="match status" value="5"/>
</dbReference>
<organism evidence="7 8">
    <name type="scientific">Carassius auratus</name>
    <name type="common">Goldfish</name>
    <dbReference type="NCBI Taxonomy" id="7957"/>
    <lineage>
        <taxon>Eukaryota</taxon>
        <taxon>Metazoa</taxon>
        <taxon>Chordata</taxon>
        <taxon>Craniata</taxon>
        <taxon>Vertebrata</taxon>
        <taxon>Euteleostomi</taxon>
        <taxon>Actinopterygii</taxon>
        <taxon>Neopterygii</taxon>
        <taxon>Teleostei</taxon>
        <taxon>Ostariophysi</taxon>
        <taxon>Cypriniformes</taxon>
        <taxon>Cyprinidae</taxon>
        <taxon>Cyprininae</taxon>
        <taxon>Carassius</taxon>
    </lineage>
</organism>
<proteinExistence type="predicted"/>
<protein>
    <submittedName>
        <fullName evidence="8">Kielin/chordin-like protein</fullName>
    </submittedName>
</protein>
<dbReference type="Gene3D" id="2.10.70.10">
    <property type="entry name" value="Complement Module, domain 1"/>
    <property type="match status" value="3"/>
</dbReference>
<dbReference type="PROSITE" id="PS01208">
    <property type="entry name" value="VWFC_1"/>
    <property type="match status" value="2"/>
</dbReference>
<dbReference type="Gene3D" id="6.20.200.20">
    <property type="match status" value="3"/>
</dbReference>
<keyword evidence="7" id="KW-1185">Reference proteome</keyword>
<evidence type="ECO:0000256" key="3">
    <source>
        <dbReference type="ARBA" id="ARBA00022729"/>
    </source>
</evidence>
<feature type="domain" description="VWFC" evidence="6">
    <location>
        <begin position="422"/>
        <end position="481"/>
    </location>
</feature>
<name>A0A6P6RB81_CARAU</name>
<dbReference type="GO" id="GO:0030513">
    <property type="term" value="P:positive regulation of BMP signaling pathway"/>
    <property type="evidence" value="ECO:0007669"/>
    <property type="project" value="TreeGrafter"/>
</dbReference>
<keyword evidence="2" id="KW-0964">Secreted</keyword>
<evidence type="ECO:0000256" key="5">
    <source>
        <dbReference type="SAM" id="SignalP"/>
    </source>
</evidence>
<dbReference type="PANTHER" id="PTHR46698:SF6">
    <property type="entry name" value="KIELIN_CHORDIN-LIKE PROTEIN"/>
    <property type="match status" value="1"/>
</dbReference>
<feature type="region of interest" description="Disordered" evidence="4">
    <location>
        <begin position="868"/>
        <end position="889"/>
    </location>
</feature>
<dbReference type="InterPro" id="IPR013320">
    <property type="entry name" value="ConA-like_dom_sf"/>
</dbReference>
<feature type="domain" description="VWFC" evidence="6">
    <location>
        <begin position="505"/>
        <end position="565"/>
    </location>
</feature>
<comment type="subcellular location">
    <subcellularLocation>
        <location evidence="1">Secreted</location>
    </subcellularLocation>
</comment>
<dbReference type="RefSeq" id="XP_026142641.1">
    <property type="nucleotide sequence ID" value="XM_026286856.1"/>
</dbReference>
<reference evidence="8" key="1">
    <citation type="submission" date="2025-08" db="UniProtKB">
        <authorList>
            <consortium name="RefSeq"/>
        </authorList>
    </citation>
    <scope>IDENTIFICATION</scope>
    <source>
        <strain evidence="8">Wakin</strain>
        <tissue evidence="8">Muscle</tissue>
    </source>
</reference>
<evidence type="ECO:0000256" key="2">
    <source>
        <dbReference type="ARBA" id="ARBA00022525"/>
    </source>
</evidence>